<dbReference type="GO" id="GO:0031262">
    <property type="term" value="C:Ndc80 complex"/>
    <property type="evidence" value="ECO:0007669"/>
    <property type="project" value="InterPro"/>
</dbReference>
<evidence type="ECO:0000256" key="5">
    <source>
        <dbReference type="ARBA" id="ARBA00022776"/>
    </source>
</evidence>
<accession>A0A165K5G1</accession>
<dbReference type="Gene3D" id="1.10.418.60">
    <property type="entry name" value="Ncd80 complex, Nuf2 subunit"/>
    <property type="match status" value="1"/>
</dbReference>
<dbReference type="AlphaFoldDB" id="A0A165K5G1"/>
<gene>
    <name evidence="11" type="ORF">CALCODRAFT_479000</name>
</gene>
<evidence type="ECO:0000256" key="4">
    <source>
        <dbReference type="ARBA" id="ARBA00022618"/>
    </source>
</evidence>
<dbReference type="GO" id="GO:0051301">
    <property type="term" value="P:cell division"/>
    <property type="evidence" value="ECO:0007669"/>
    <property type="project" value="UniProtKB-KW"/>
</dbReference>
<comment type="similarity">
    <text evidence="2">Belongs to the NUF2 family.</text>
</comment>
<keyword evidence="7" id="KW-0131">Cell cycle</keyword>
<dbReference type="STRING" id="1353952.A0A165K5G1"/>
<keyword evidence="4" id="KW-0132">Cell division</keyword>
<evidence type="ECO:0000256" key="7">
    <source>
        <dbReference type="ARBA" id="ARBA00023306"/>
    </source>
</evidence>
<keyword evidence="5" id="KW-0498">Mitosis</keyword>
<evidence type="ECO:0000256" key="2">
    <source>
        <dbReference type="ARBA" id="ARBA00005498"/>
    </source>
</evidence>
<dbReference type="EMBL" id="KV423915">
    <property type="protein sequence ID" value="KZT62709.1"/>
    <property type="molecule type" value="Genomic_DNA"/>
</dbReference>
<evidence type="ECO:0000256" key="8">
    <source>
        <dbReference type="ARBA" id="ARBA00023328"/>
    </source>
</evidence>
<dbReference type="InParanoid" id="A0A165K5G1"/>
<dbReference type="Pfam" id="PF03800">
    <property type="entry name" value="Nuf2"/>
    <property type="match status" value="1"/>
</dbReference>
<sequence>MSDILRPEGQHTREILSALINFIKFQQEQQPIFDEIQYQRQREEDIPRASAMKERNDAHRRQLRQLHKTQTNTAKETAGLKHKKKFTERLDNVR</sequence>
<keyword evidence="3" id="KW-0158">Chromosome</keyword>
<dbReference type="InterPro" id="IPR038275">
    <property type="entry name" value="Nuf2_N_sf"/>
</dbReference>
<keyword evidence="8" id="KW-0137">Centromere</keyword>
<evidence type="ECO:0000256" key="3">
    <source>
        <dbReference type="ARBA" id="ARBA00022454"/>
    </source>
</evidence>
<proteinExistence type="inferred from homology"/>
<dbReference type="Proteomes" id="UP000076842">
    <property type="component" value="Unassembled WGS sequence"/>
</dbReference>
<evidence type="ECO:0000313" key="11">
    <source>
        <dbReference type="EMBL" id="KZT62709.1"/>
    </source>
</evidence>
<dbReference type="InterPro" id="IPR005549">
    <property type="entry name" value="Kinetochore_Nuf2_N"/>
</dbReference>
<keyword evidence="12" id="KW-1185">Reference proteome</keyword>
<name>A0A165K5G1_9BASI</name>
<reference evidence="11 12" key="1">
    <citation type="journal article" date="2016" name="Mol. Biol. Evol.">
        <title>Comparative Genomics of Early-Diverging Mushroom-Forming Fungi Provides Insights into the Origins of Lignocellulose Decay Capabilities.</title>
        <authorList>
            <person name="Nagy L.G."/>
            <person name="Riley R."/>
            <person name="Tritt A."/>
            <person name="Adam C."/>
            <person name="Daum C."/>
            <person name="Floudas D."/>
            <person name="Sun H."/>
            <person name="Yadav J.S."/>
            <person name="Pangilinan J."/>
            <person name="Larsson K.H."/>
            <person name="Matsuura K."/>
            <person name="Barry K."/>
            <person name="Labutti K."/>
            <person name="Kuo R."/>
            <person name="Ohm R.A."/>
            <person name="Bhattacharya S.S."/>
            <person name="Shirouzu T."/>
            <person name="Yoshinaga Y."/>
            <person name="Martin F.M."/>
            <person name="Grigoriev I.V."/>
            <person name="Hibbett D.S."/>
        </authorList>
    </citation>
    <scope>NUCLEOTIDE SEQUENCE [LARGE SCALE GENOMIC DNA]</scope>
    <source>
        <strain evidence="11 12">HHB12733</strain>
    </source>
</reference>
<protein>
    <recommendedName>
        <fullName evidence="10">Kinetochore protein Nuf2 N-terminal domain-containing protein</fullName>
    </recommendedName>
</protein>
<evidence type="ECO:0000256" key="6">
    <source>
        <dbReference type="ARBA" id="ARBA00023054"/>
    </source>
</evidence>
<evidence type="ECO:0000256" key="9">
    <source>
        <dbReference type="SAM" id="MobiDB-lite"/>
    </source>
</evidence>
<feature type="region of interest" description="Disordered" evidence="9">
    <location>
        <begin position="64"/>
        <end position="94"/>
    </location>
</feature>
<organism evidence="11 12">
    <name type="scientific">Calocera cornea HHB12733</name>
    <dbReference type="NCBI Taxonomy" id="1353952"/>
    <lineage>
        <taxon>Eukaryota</taxon>
        <taxon>Fungi</taxon>
        <taxon>Dikarya</taxon>
        <taxon>Basidiomycota</taxon>
        <taxon>Agaricomycotina</taxon>
        <taxon>Dacrymycetes</taxon>
        <taxon>Dacrymycetales</taxon>
        <taxon>Dacrymycetaceae</taxon>
        <taxon>Calocera</taxon>
    </lineage>
</organism>
<comment type="subcellular location">
    <subcellularLocation>
        <location evidence="1">Chromosome</location>
        <location evidence="1">Centromere</location>
    </subcellularLocation>
</comment>
<dbReference type="OrthoDB" id="8194677at2759"/>
<feature type="domain" description="Kinetochore protein Nuf2 N-terminal" evidence="10">
    <location>
        <begin position="1"/>
        <end position="40"/>
    </location>
</feature>
<keyword evidence="6" id="KW-0175">Coiled coil</keyword>
<evidence type="ECO:0000256" key="1">
    <source>
        <dbReference type="ARBA" id="ARBA00004584"/>
    </source>
</evidence>
<evidence type="ECO:0000313" key="12">
    <source>
        <dbReference type="Proteomes" id="UP000076842"/>
    </source>
</evidence>
<evidence type="ECO:0000259" key="10">
    <source>
        <dbReference type="Pfam" id="PF03800"/>
    </source>
</evidence>